<evidence type="ECO:0000259" key="2">
    <source>
        <dbReference type="PROSITE" id="PS50994"/>
    </source>
</evidence>
<gene>
    <name evidence="3" type="ORF">CBM2612_P0523</name>
</gene>
<dbReference type="AlphaFoldDB" id="A0A375HE89"/>
<dbReference type="EMBL" id="LT984809">
    <property type="protein sequence ID" value="SPD49178.1"/>
    <property type="molecule type" value="Genomic_DNA"/>
</dbReference>
<accession>A0A375HE89</accession>
<organism evidence="3">
    <name type="scientific">Cupriavidus taiwanensis</name>
    <dbReference type="NCBI Taxonomy" id="164546"/>
    <lineage>
        <taxon>Bacteria</taxon>
        <taxon>Pseudomonadati</taxon>
        <taxon>Pseudomonadota</taxon>
        <taxon>Betaproteobacteria</taxon>
        <taxon>Burkholderiales</taxon>
        <taxon>Burkholderiaceae</taxon>
        <taxon>Cupriavidus</taxon>
    </lineage>
</organism>
<dbReference type="PROSITE" id="PS50994">
    <property type="entry name" value="INTEGRASE"/>
    <property type="match status" value="1"/>
</dbReference>
<dbReference type="InterPro" id="IPR048020">
    <property type="entry name" value="Transpos_IS3"/>
</dbReference>
<dbReference type="InterPro" id="IPR012337">
    <property type="entry name" value="RNaseH-like_sf"/>
</dbReference>
<feature type="domain" description="Integrase catalytic" evidence="2">
    <location>
        <begin position="56"/>
        <end position="133"/>
    </location>
</feature>
<feature type="compositionally biased region" description="Basic residues" evidence="1">
    <location>
        <begin position="269"/>
        <end position="278"/>
    </location>
</feature>
<geneLocation type="plasmid" evidence="3">
    <name>I</name>
</geneLocation>
<protein>
    <recommendedName>
        <fullName evidence="2">Integrase catalytic domain-containing protein</fullName>
    </recommendedName>
</protein>
<feature type="compositionally biased region" description="Basic and acidic residues" evidence="1">
    <location>
        <begin position="254"/>
        <end position="266"/>
    </location>
</feature>
<dbReference type="SUPFAM" id="SSF53098">
    <property type="entry name" value="Ribonuclease H-like"/>
    <property type="match status" value="1"/>
</dbReference>
<keyword evidence="3" id="KW-0614">Plasmid</keyword>
<dbReference type="GO" id="GO:0003676">
    <property type="term" value="F:nucleic acid binding"/>
    <property type="evidence" value="ECO:0007669"/>
    <property type="project" value="InterPro"/>
</dbReference>
<dbReference type="Pfam" id="PF13276">
    <property type="entry name" value="HTH_21"/>
    <property type="match status" value="1"/>
</dbReference>
<dbReference type="NCBIfam" id="NF033516">
    <property type="entry name" value="transpos_IS3"/>
    <property type="match status" value="1"/>
</dbReference>
<dbReference type="Gene3D" id="3.30.420.10">
    <property type="entry name" value="Ribonuclease H-like superfamily/Ribonuclease H"/>
    <property type="match status" value="1"/>
</dbReference>
<dbReference type="InterPro" id="IPR036397">
    <property type="entry name" value="RNaseH_sf"/>
</dbReference>
<dbReference type="PANTHER" id="PTHR46889:SF4">
    <property type="entry name" value="TRANSPOSASE INSO FOR INSERTION SEQUENCE ELEMENT IS911B-RELATED"/>
    <property type="match status" value="1"/>
</dbReference>
<dbReference type="InterPro" id="IPR001584">
    <property type="entry name" value="Integrase_cat-core"/>
</dbReference>
<reference evidence="3" key="1">
    <citation type="submission" date="2018-01" db="EMBL/GenBank/DDBJ databases">
        <authorList>
            <person name="Gaut B.S."/>
            <person name="Morton B.R."/>
            <person name="Clegg M.T."/>
            <person name="Duvall M.R."/>
        </authorList>
    </citation>
    <scope>NUCLEOTIDE SEQUENCE</scope>
    <source>
        <strain evidence="3">Cupriavidus taiwanensis STM 8555</strain>
    </source>
</reference>
<evidence type="ECO:0000256" key="1">
    <source>
        <dbReference type="SAM" id="MobiDB-lite"/>
    </source>
</evidence>
<evidence type="ECO:0000313" key="3">
    <source>
        <dbReference type="EMBL" id="SPD49178.1"/>
    </source>
</evidence>
<dbReference type="Pfam" id="PF00665">
    <property type="entry name" value="rve"/>
    <property type="match status" value="1"/>
</dbReference>
<dbReference type="InterPro" id="IPR025948">
    <property type="entry name" value="HTH-like_dom"/>
</dbReference>
<sequence length="278" mass="31151">MWKELVARGVQVGKERVRKLMAQHGIRARHKRKYIATTDSNHDLPVAANLLERNFSPTTPNQVWTSDITCVATAEGWLYLAVIIDLFSRQVLGWSMRPHMKADLVTDALRMAWFRRRPDPGLIMHSDRGTPVLRSPVPGRPEGLWYALVHEPEGQLLGQCADGELVGLTEGRAPAWEAVRYPSSSHGRGDRLAELLQCQAAAFDTGLCQPDEIREELVRSPAAAGCMIPSAKGFVEQGQGQNPSYAELVALARRDTHKREKGDRPWRMSPHRARVIQQ</sequence>
<proteinExistence type="predicted"/>
<dbReference type="InterPro" id="IPR050900">
    <property type="entry name" value="Transposase_IS3/IS150/IS904"/>
</dbReference>
<name>A0A375HE89_9BURK</name>
<dbReference type="PANTHER" id="PTHR46889">
    <property type="entry name" value="TRANSPOSASE INSF FOR INSERTION SEQUENCE IS3B-RELATED"/>
    <property type="match status" value="1"/>
</dbReference>
<dbReference type="GO" id="GO:0015074">
    <property type="term" value="P:DNA integration"/>
    <property type="evidence" value="ECO:0007669"/>
    <property type="project" value="InterPro"/>
</dbReference>
<feature type="region of interest" description="Disordered" evidence="1">
    <location>
        <begin position="254"/>
        <end position="278"/>
    </location>
</feature>